<feature type="region of interest" description="Disordered" evidence="1">
    <location>
        <begin position="626"/>
        <end position="649"/>
    </location>
</feature>
<evidence type="ECO:0000313" key="2">
    <source>
        <dbReference type="EMBL" id="OXG10810.1"/>
    </source>
</evidence>
<accession>A0A854QAT9</accession>
<sequence length="2348" mass="262896">MPLNRCSTSSRKKAAVPATQAGPSSQSTGELSSLTPRYPIRSSSRRSARRGLSPSQNVPSSSPSRRRLTRAGRRRGRDDEEVSDAVPPSDDDEYEEWRDRRAADLVMGSHGSSRPIEYLSSHSAMDEEACGGGATGIRPKKPDKSIDNRTPIGWPLNENRDMYYANLFSPAPSSVVDQASSPEFSSSAATTPTRRLTFPEEDPDFPLYEQALGSPSIAERGSRPPLIEPWDGEDDELDFLAFEPPKDTDIKISSQAVNTSSPTLTDNDSQQRNNLSNEIESHQVGDGVIKDVFNTDLHRPLRESSLRHLQRRSLTPETSPLLDPDKAIIEGSELHCRSPMSETLPISKYPIEETAMEASQLSLRSPTPETIPFRRNDVDETMMEEMDYLDHSPTPETLPVERDDFDETMMSALSRRISPLRTPTQGRRQTHSPVAGDLIVSPKNGLPLSRHEPSQKAPNSSSPAQTIVVQQDQSMTTRSAINPHPTLSSLTKDVPFSVLPELTLGLSQPPHQQDMSGSFPPKLFPSSHNYSLQSQSPRPQALASPPQVSWSPAFIDMPSPSPPRQSYTPMADAPSPAPSSTLSSPPVSLSRNPESPQQSKQITSHPARRDSSPAADLSTVFAAIEAPAPPRAPTPLPHAPPDPPADPALEHFRTTRTFRTRTVVQLQPYTKERQIYEAQLRKGGIQAKNKRPAHRTKDVSQEDDDAAIVSQSSEASVSESSEAESASANDEGERIVIGGSADRPPRARTPLPLVDADFDEYILAHGFAPDPDDMDEKTRKQLQKIARMRVRKEKEEKRKARKEERERKRFERVVRDIAESEEREKKRQEKEKERELQQARAREREERRQRKAALEAARAERRAQMRQQQPEPEENDSQADRELDEFLNGLRGDDEPEDNSGSETAREPEIQKTRERKAQRVRERESQRVTEEDEFGRFWEIQNKSPEVEESFADRRRKLARKDRPNHKRTPGGPRTYASTKDRRRNNTIPSSDSESIVPLSTPSHENLPTQSALLASESRQRSVSYHSTQYQHSPEEGFGQHAEYDDFGYESPGAAYSPLPEHYRDSLDVDDLIGPARPRSSVPPTSGANPPPPEGNVSDDGTDSSNSSSDEAMRRDPRRRIAERMMPAAMLRRLEAEAAQKEKDRAERKRREQREREATNSRGVTSPLQPGRAVVRRGEGQDMATDMAGLFSESDSENDVQIVERAASGEEDHPIIVNDESDSSEAVEDNAGESLARLHRGDFEGIVAGRRRENVRAGRQKQGRKSGQRSKVTRRPVLRLAMRNAAGGNRSNSGGSEATRQTRLNFPAAGDSPRQSSNKKRKRPSHFRADAQRPAIQLDDDVIFAAGDFDFDAEDEEPAPRAQPSRSRQFERVKSATSVSNPVANVLDAGVGKARSWANFDRFPIDFDISPLPSGLYCNPNSIPGSGKLNKLVMFLRNPESYRVTMPPIVSEYDIELTQYMSPLAIQEVVQIIFSASHQRLLAIANTSNHSGELPLAPLEFFGTYIAGHEDGQELFELRAATQKAVEDLSTRLDAVETSQITNQVGRDALLKLRWGLLELACRLQAKPLQGQTNATLVQHCVFALLKQLLSVGFDRTIRPLKSIMRGESESPEITDTSITLWIAVLHTTSAWDVHSRQPDGTTFLIQFDRAINAIFHLDQTGPIAAERIWYLVFGLCALSQFNDVGQISQTFSAVPRWTLVRRAVSMIKVAFNEEAEKRAQSETLRGRDRYIKTMMARCVRLSSVWKWFFDRQSFSVATRNLGVIFKDRQYRNLPSEAPVDYPHFIAQFNMSLTAAEDTKRETAFELYLRLVCVAASDIISSAESLDEAHQAEKDVQRLIMSIIPVSAVRFNRILPPSARELAQLINRYSIMIAACYFSPSLLTYLIANSKKWSVFQLADFDSRQICIRGLMYLAVACRHHDQSLEPVVGRLGEILGVLQGELEASVRGPVRAQAATKIEIERTMVLVVTCFRQMIEHHSFDVEEQAKPAYPDPSLLHESWTIRIFDLDLSKDLKCGMEVVATIQSYLDARASALPQLARRRRKTKESYNGGSIDEYSSMGIDFTRAEVLALGGDDIEADPVDDLDNSLAEIIDHVISPRIYRLLSDMLPPIPSEGAAGLTAPEEEKQLFINRLTKCWSDCAAVLVIEHQRLDWTTFISPFGRQSWARLGNEKGRIQVGLHFMLNVANLDPGSFDSYSEDYIALLFQSIGTDKLTIEHKYLSTLVALPDATMNPILSKLSYMQAVRRGLNRTGFMELRQEVLQVIFKSLAELLQEAETAASTKSFIYRCINLFVSSLVSYDKSINSNRILHKQSYHAFLDTTIADLRRLLGDFVTPLSVPGLKYFQQ</sequence>
<feature type="compositionally biased region" description="Basic and acidic residues" evidence="1">
    <location>
        <begin position="1112"/>
        <end position="1124"/>
    </location>
</feature>
<feature type="region of interest" description="Disordered" evidence="1">
    <location>
        <begin position="416"/>
        <end position="491"/>
    </location>
</feature>
<evidence type="ECO:0000313" key="3">
    <source>
        <dbReference type="Proteomes" id="UP000199727"/>
    </source>
</evidence>
<feature type="compositionally biased region" description="Low complexity" evidence="1">
    <location>
        <begin position="50"/>
        <end position="63"/>
    </location>
</feature>
<feature type="compositionally biased region" description="Low complexity" evidence="1">
    <location>
        <begin position="707"/>
        <end position="728"/>
    </location>
</feature>
<feature type="compositionally biased region" description="Polar residues" evidence="1">
    <location>
        <begin position="173"/>
        <end position="194"/>
    </location>
</feature>
<feature type="compositionally biased region" description="Basic and acidic residues" evidence="1">
    <location>
        <begin position="904"/>
        <end position="930"/>
    </location>
</feature>
<name>A0A854QAT9_CRYNE</name>
<feature type="compositionally biased region" description="Polar residues" evidence="1">
    <location>
        <begin position="1022"/>
        <end position="1033"/>
    </location>
</feature>
<feature type="region of interest" description="Disordered" evidence="1">
    <location>
        <begin position="173"/>
        <end position="232"/>
    </location>
</feature>
<gene>
    <name evidence="2" type="ORF">C361_06846</name>
</gene>
<dbReference type="InterPro" id="IPR019021">
    <property type="entry name" value="Mms22"/>
</dbReference>
<dbReference type="GO" id="GO:0000724">
    <property type="term" value="P:double-strand break repair via homologous recombination"/>
    <property type="evidence" value="ECO:0007669"/>
    <property type="project" value="TreeGrafter"/>
</dbReference>
<dbReference type="GO" id="GO:0035361">
    <property type="term" value="C:Cul8-RING ubiquitin ligase complex"/>
    <property type="evidence" value="ECO:0007669"/>
    <property type="project" value="TreeGrafter"/>
</dbReference>
<dbReference type="Proteomes" id="UP000199727">
    <property type="component" value="Unassembled WGS sequence"/>
</dbReference>
<feature type="compositionally biased region" description="Basic residues" evidence="1">
    <location>
        <begin position="64"/>
        <end position="75"/>
    </location>
</feature>
<feature type="compositionally biased region" description="Polar residues" evidence="1">
    <location>
        <begin position="591"/>
        <end position="604"/>
    </location>
</feature>
<feature type="region of interest" description="Disordered" evidence="1">
    <location>
        <begin position="1355"/>
        <end position="1376"/>
    </location>
</feature>
<dbReference type="EMBL" id="AMKT01000101">
    <property type="protein sequence ID" value="OXG10810.1"/>
    <property type="molecule type" value="Genomic_DNA"/>
</dbReference>
<feature type="compositionally biased region" description="Polar residues" evidence="1">
    <location>
        <begin position="526"/>
        <end position="538"/>
    </location>
</feature>
<feature type="region of interest" description="Disordered" evidence="1">
    <location>
        <begin position="766"/>
        <end position="1178"/>
    </location>
</feature>
<feature type="compositionally biased region" description="Basic and acidic residues" evidence="1">
    <location>
        <begin position="792"/>
        <end position="848"/>
    </location>
</feature>
<feature type="compositionally biased region" description="Polar residues" evidence="1">
    <location>
        <begin position="456"/>
        <end position="491"/>
    </location>
</feature>
<feature type="compositionally biased region" description="Basic residues" evidence="1">
    <location>
        <begin position="1259"/>
        <end position="1278"/>
    </location>
</feature>
<feature type="compositionally biased region" description="Basic residues" evidence="1">
    <location>
        <begin position="780"/>
        <end position="791"/>
    </location>
</feature>
<feature type="compositionally biased region" description="Basic and acidic residues" evidence="1">
    <location>
        <begin position="1133"/>
        <end position="1160"/>
    </location>
</feature>
<feature type="compositionally biased region" description="Pro residues" evidence="1">
    <location>
        <begin position="627"/>
        <end position="646"/>
    </location>
</feature>
<feature type="compositionally biased region" description="Basic residues" evidence="1">
    <location>
        <begin position="955"/>
        <end position="970"/>
    </location>
</feature>
<feature type="compositionally biased region" description="Polar residues" evidence="1">
    <location>
        <begin position="505"/>
        <end position="516"/>
    </location>
</feature>
<feature type="region of interest" description="Disordered" evidence="1">
    <location>
        <begin position="1"/>
        <end position="97"/>
    </location>
</feature>
<feature type="region of interest" description="Disordered" evidence="1">
    <location>
        <begin position="683"/>
        <end position="752"/>
    </location>
</feature>
<dbReference type="GO" id="GO:0031297">
    <property type="term" value="P:replication fork processing"/>
    <property type="evidence" value="ECO:0007669"/>
    <property type="project" value="InterPro"/>
</dbReference>
<feature type="compositionally biased region" description="Acidic residues" evidence="1">
    <location>
        <begin position="79"/>
        <end position="96"/>
    </location>
</feature>
<dbReference type="PANTHER" id="PTHR28122">
    <property type="entry name" value="E3 UBIQUITIN-PROTEIN LIGASE SUBSTRATE RECEPTOR MMS22"/>
    <property type="match status" value="1"/>
</dbReference>
<dbReference type="OrthoDB" id="2386201at2759"/>
<feature type="compositionally biased region" description="Polar residues" evidence="1">
    <location>
        <begin position="987"/>
        <end position="1014"/>
    </location>
</feature>
<feature type="compositionally biased region" description="Acidic residues" evidence="1">
    <location>
        <begin position="1220"/>
        <end position="1232"/>
    </location>
</feature>
<dbReference type="Pfam" id="PF09462">
    <property type="entry name" value="Mus7"/>
    <property type="match status" value="1"/>
</dbReference>
<feature type="region of interest" description="Disordered" evidence="1">
    <location>
        <begin position="1205"/>
        <end position="1334"/>
    </location>
</feature>
<evidence type="ECO:0000256" key="1">
    <source>
        <dbReference type="SAM" id="MobiDB-lite"/>
    </source>
</evidence>
<feature type="compositionally biased region" description="Low complexity" evidence="1">
    <location>
        <begin position="1284"/>
        <end position="1297"/>
    </location>
</feature>
<feature type="compositionally biased region" description="Acidic residues" evidence="1">
    <location>
        <begin position="871"/>
        <end position="885"/>
    </location>
</feature>
<feature type="compositionally biased region" description="Low complexity" evidence="1">
    <location>
        <begin position="578"/>
        <end position="590"/>
    </location>
</feature>
<protein>
    <submittedName>
        <fullName evidence="2">Uncharacterized protein</fullName>
    </submittedName>
</protein>
<reference evidence="2 3" key="1">
    <citation type="submission" date="2017-06" db="EMBL/GenBank/DDBJ databases">
        <title>Global population genomics of the pathogenic fungus Cryptococcus neoformans var. grubii.</title>
        <authorList>
            <person name="Cuomo C."/>
            <person name="Litvintseva A."/>
            <person name="Chen Y."/>
            <person name="Young S."/>
            <person name="Zeng Q."/>
            <person name="Chapman S."/>
            <person name="Gujja S."/>
            <person name="Saif S."/>
            <person name="Birren B."/>
        </authorList>
    </citation>
    <scope>NUCLEOTIDE SEQUENCE [LARGE SCALE GENOMIC DNA]</scope>
    <source>
        <strain evidence="2 3">Tu259-1</strain>
    </source>
</reference>
<feature type="compositionally biased region" description="Polar residues" evidence="1">
    <location>
        <begin position="21"/>
        <end position="35"/>
    </location>
</feature>
<feature type="region of interest" description="Disordered" evidence="1">
    <location>
        <begin position="126"/>
        <end position="155"/>
    </location>
</feature>
<dbReference type="GO" id="GO:0005634">
    <property type="term" value="C:nucleus"/>
    <property type="evidence" value="ECO:0007669"/>
    <property type="project" value="InterPro"/>
</dbReference>
<feature type="compositionally biased region" description="Basic residues" evidence="1">
    <location>
        <begin position="1318"/>
        <end position="1327"/>
    </location>
</feature>
<dbReference type="PANTHER" id="PTHR28122:SF1">
    <property type="entry name" value="E3 UBIQUITIN-PROTEIN LIGASE SUBSTRATE RECEPTOR MMS22"/>
    <property type="match status" value="1"/>
</dbReference>
<comment type="caution">
    <text evidence="2">The sequence shown here is derived from an EMBL/GenBank/DDBJ whole genome shotgun (WGS) entry which is preliminary data.</text>
</comment>
<proteinExistence type="predicted"/>
<feature type="region of interest" description="Disordered" evidence="1">
    <location>
        <begin position="504"/>
        <end position="614"/>
    </location>
</feature>
<organism evidence="2 3">
    <name type="scientific">Cryptococcus neoformans Tu259-1</name>
    <dbReference type="NCBI Taxonomy" id="1230072"/>
    <lineage>
        <taxon>Eukaryota</taxon>
        <taxon>Fungi</taxon>
        <taxon>Dikarya</taxon>
        <taxon>Basidiomycota</taxon>
        <taxon>Agaricomycotina</taxon>
        <taxon>Tremellomycetes</taxon>
        <taxon>Tremellales</taxon>
        <taxon>Cryptococcaceae</taxon>
        <taxon>Cryptococcus</taxon>
        <taxon>Cryptococcus neoformans species complex</taxon>
    </lineage>
</organism>